<name>E8WZ19_GRATM</name>
<dbReference type="RefSeq" id="WP_013581249.1">
    <property type="nucleotide sequence ID" value="NC_015064.1"/>
</dbReference>
<dbReference type="OrthoDB" id="9921253at2"/>
<sequence length="210" mass="22894">MGYLGLDETTIKDDNLFQRLFWPSDHGGEADQLGKQGFWICLGVAVVSLLVMLMQGHWFLALLTFAFYALGGIGVREHDQPSAILVAVAYILNGVASAFSGIPPGILQLFATLLLLANIRGTWIAAKWAAHPDPDLMPQRFNTTFSDKLVDQMPARVWPKAKIPFFCIAVIYILLTVAGTVFIAVLGPARLKAAQNPTPTSQTIEVSPSR</sequence>
<proteinExistence type="predicted"/>
<feature type="transmembrane region" description="Helical" evidence="1">
    <location>
        <begin position="163"/>
        <end position="186"/>
    </location>
</feature>
<protein>
    <recommendedName>
        <fullName evidence="4">Transmembrane protein</fullName>
    </recommendedName>
</protein>
<evidence type="ECO:0000256" key="1">
    <source>
        <dbReference type="SAM" id="Phobius"/>
    </source>
</evidence>
<dbReference type="AlphaFoldDB" id="E8WZ19"/>
<feature type="transmembrane region" description="Helical" evidence="1">
    <location>
        <begin position="36"/>
        <end position="53"/>
    </location>
</feature>
<evidence type="ECO:0000313" key="3">
    <source>
        <dbReference type="Proteomes" id="UP000000343"/>
    </source>
</evidence>
<keyword evidence="1" id="KW-1133">Transmembrane helix</keyword>
<evidence type="ECO:0000313" key="2">
    <source>
        <dbReference type="EMBL" id="ADW69934.1"/>
    </source>
</evidence>
<keyword evidence="3" id="KW-1185">Reference proteome</keyword>
<gene>
    <name evidence="2" type="ordered locus">AciX9_2911</name>
</gene>
<dbReference type="Proteomes" id="UP000000343">
    <property type="component" value="Chromosome"/>
</dbReference>
<keyword evidence="1" id="KW-0472">Membrane</keyword>
<dbReference type="HOGENOM" id="CLU_1308668_0_0_0"/>
<organism evidence="3">
    <name type="scientific">Granulicella tundricola (strain ATCC BAA-1859 / DSM 23138 / MP5ACTX9)</name>
    <dbReference type="NCBI Taxonomy" id="1198114"/>
    <lineage>
        <taxon>Bacteria</taxon>
        <taxon>Pseudomonadati</taxon>
        <taxon>Acidobacteriota</taxon>
        <taxon>Terriglobia</taxon>
        <taxon>Terriglobales</taxon>
        <taxon>Acidobacteriaceae</taxon>
        <taxon>Granulicella</taxon>
    </lineage>
</organism>
<feature type="transmembrane region" description="Helical" evidence="1">
    <location>
        <begin position="58"/>
        <end position="76"/>
    </location>
</feature>
<keyword evidence="1" id="KW-0812">Transmembrane</keyword>
<dbReference type="KEGG" id="acm:AciX9_2911"/>
<accession>E8WZ19</accession>
<reference evidence="3" key="1">
    <citation type="submission" date="2011-01" db="EMBL/GenBank/DDBJ databases">
        <title>Complete sequence of chromosome of Acidobacterium sp. MP5ACTX9.</title>
        <authorList>
            <consortium name="US DOE Joint Genome Institute"/>
            <person name="Lucas S."/>
            <person name="Copeland A."/>
            <person name="Lapidus A."/>
            <person name="Cheng J.-F."/>
            <person name="Goodwin L."/>
            <person name="Pitluck S."/>
            <person name="Teshima H."/>
            <person name="Detter J.C."/>
            <person name="Han C."/>
            <person name="Tapia R."/>
            <person name="Land M."/>
            <person name="Hauser L."/>
            <person name="Kyrpides N."/>
            <person name="Ivanova N."/>
            <person name="Ovchinnikova G."/>
            <person name="Pagani I."/>
            <person name="Rawat S.R."/>
            <person name="Mannisto M."/>
            <person name="Haggblom M.M."/>
            <person name="Woyke T."/>
        </authorList>
    </citation>
    <scope>NUCLEOTIDE SEQUENCE [LARGE SCALE GENOMIC DNA]</scope>
    <source>
        <strain evidence="3">MP5ACTX9</strain>
    </source>
</reference>
<dbReference type="PaxDb" id="1198114-AciX9_2911"/>
<dbReference type="EMBL" id="CP002480">
    <property type="protein sequence ID" value="ADW69934.1"/>
    <property type="molecule type" value="Genomic_DNA"/>
</dbReference>
<evidence type="ECO:0008006" key="4">
    <source>
        <dbReference type="Google" id="ProtNLM"/>
    </source>
</evidence>